<evidence type="ECO:0000313" key="1">
    <source>
        <dbReference type="EMBL" id="GHA36225.1"/>
    </source>
</evidence>
<sequence>MIEIKIMGKYTLLLILIFLLFGKSYSQEQFLDYIVKQNSDTIYGTFRNYTKNKLYFYEKIQNPKSSWIKFRKHNLKKVTSFKLNDKIYTYKEPKHTDGIYATSEKDTNTDQWLKSSIGNFIHKEEKLSDYVVTIQKDTIYGEIHNPLLGKLYLSGKNDRIVKINNDSIQAYRMNNEIFYYKEKERVNLFDNKGDYLKLLVDDRIQLFEYEKKNNHHNNPAGANIRTKKIYYFIQTDEELVLIDNFLYKKSLRRLFSENSELISKIEEDEYTLDNIYFIIKYYNEHL</sequence>
<reference evidence="1" key="1">
    <citation type="journal article" date="2014" name="Int. J. Syst. Evol. Microbiol.">
        <title>Complete genome sequence of Corynebacterium casei LMG S-19264T (=DSM 44701T), isolated from a smear-ripened cheese.</title>
        <authorList>
            <consortium name="US DOE Joint Genome Institute (JGI-PGF)"/>
            <person name="Walter F."/>
            <person name="Albersmeier A."/>
            <person name="Kalinowski J."/>
            <person name="Ruckert C."/>
        </authorList>
    </citation>
    <scope>NUCLEOTIDE SEQUENCE</scope>
    <source>
        <strain evidence="1">KCTC 12719</strain>
    </source>
</reference>
<dbReference type="Proteomes" id="UP000610456">
    <property type="component" value="Unassembled WGS sequence"/>
</dbReference>
<proteinExistence type="predicted"/>
<evidence type="ECO:0000313" key="2">
    <source>
        <dbReference type="Proteomes" id="UP000610456"/>
    </source>
</evidence>
<keyword evidence="2" id="KW-1185">Reference proteome</keyword>
<gene>
    <name evidence="1" type="ORF">GCM10007103_17150</name>
</gene>
<comment type="caution">
    <text evidence="1">The sequence shown here is derived from an EMBL/GenBank/DDBJ whole genome shotgun (WGS) entry which is preliminary data.</text>
</comment>
<organism evidence="1 2">
    <name type="scientific">Salinimicrobium marinum</name>
    <dbReference type="NCBI Taxonomy" id="680283"/>
    <lineage>
        <taxon>Bacteria</taxon>
        <taxon>Pseudomonadati</taxon>
        <taxon>Bacteroidota</taxon>
        <taxon>Flavobacteriia</taxon>
        <taxon>Flavobacteriales</taxon>
        <taxon>Flavobacteriaceae</taxon>
        <taxon>Salinimicrobium</taxon>
    </lineage>
</organism>
<reference evidence="1" key="2">
    <citation type="submission" date="2020-09" db="EMBL/GenBank/DDBJ databases">
        <authorList>
            <person name="Sun Q."/>
            <person name="Kim S."/>
        </authorList>
    </citation>
    <scope>NUCLEOTIDE SEQUENCE</scope>
    <source>
        <strain evidence="1">KCTC 12719</strain>
    </source>
</reference>
<protein>
    <submittedName>
        <fullName evidence="1">Uncharacterized protein</fullName>
    </submittedName>
</protein>
<dbReference type="EMBL" id="BMXB01000005">
    <property type="protein sequence ID" value="GHA36225.1"/>
    <property type="molecule type" value="Genomic_DNA"/>
</dbReference>
<name>A0A918VYN6_9FLAO</name>
<accession>A0A918VYN6</accession>
<dbReference type="AlphaFoldDB" id="A0A918VYN6"/>